<dbReference type="OrthoDB" id="9783652at2"/>
<accession>A0A2M8VR26</accession>
<feature type="transmembrane region" description="Helical" evidence="8">
    <location>
        <begin position="138"/>
        <end position="158"/>
    </location>
</feature>
<feature type="binding site" evidence="7">
    <location>
        <position position="160"/>
    </location>
    <ligand>
        <name>Mg(2+)</name>
        <dbReference type="ChEBI" id="CHEBI:18420"/>
    </ligand>
</feature>
<keyword evidence="5 8" id="KW-1133">Transmembrane helix</keyword>
<dbReference type="GO" id="GO:0009103">
    <property type="term" value="P:lipopolysaccharide biosynthetic process"/>
    <property type="evidence" value="ECO:0007669"/>
    <property type="project" value="TreeGrafter"/>
</dbReference>
<feature type="binding site" evidence="7">
    <location>
        <position position="220"/>
    </location>
    <ligand>
        <name>Mg(2+)</name>
        <dbReference type="ChEBI" id="CHEBI:18420"/>
    </ligand>
</feature>
<feature type="transmembrane region" description="Helical" evidence="8">
    <location>
        <begin position="6"/>
        <end position="24"/>
    </location>
</feature>
<dbReference type="AlphaFoldDB" id="A0A2M8VR26"/>
<evidence type="ECO:0000313" key="10">
    <source>
        <dbReference type="Proteomes" id="UP000229366"/>
    </source>
</evidence>
<evidence type="ECO:0000256" key="8">
    <source>
        <dbReference type="SAM" id="Phobius"/>
    </source>
</evidence>
<gene>
    <name evidence="9" type="ORF">B0G85_0901</name>
</gene>
<dbReference type="PANTHER" id="PTHR22926">
    <property type="entry name" value="PHOSPHO-N-ACETYLMURAMOYL-PENTAPEPTIDE-TRANSFERASE"/>
    <property type="match status" value="1"/>
</dbReference>
<comment type="caution">
    <text evidence="9">The sequence shown here is derived from an EMBL/GenBank/DDBJ whole genome shotgun (WGS) entry which is preliminary data.</text>
</comment>
<evidence type="ECO:0000256" key="2">
    <source>
        <dbReference type="ARBA" id="ARBA00022475"/>
    </source>
</evidence>
<feature type="transmembrane region" description="Helical" evidence="8">
    <location>
        <begin position="221"/>
        <end position="239"/>
    </location>
</feature>
<feature type="transmembrane region" description="Helical" evidence="8">
    <location>
        <begin position="45"/>
        <end position="63"/>
    </location>
</feature>
<keyword evidence="7" id="KW-0479">Metal-binding</keyword>
<dbReference type="Proteomes" id="UP000229366">
    <property type="component" value="Unassembled WGS sequence"/>
</dbReference>
<feature type="transmembrane region" description="Helical" evidence="8">
    <location>
        <begin position="334"/>
        <end position="353"/>
    </location>
</feature>
<feature type="transmembrane region" description="Helical" evidence="8">
    <location>
        <begin position="165"/>
        <end position="184"/>
    </location>
</feature>
<name>A0A2M8VR26_9BURK</name>
<feature type="transmembrane region" description="Helical" evidence="8">
    <location>
        <begin position="190"/>
        <end position="209"/>
    </location>
</feature>
<keyword evidence="10" id="KW-1185">Reference proteome</keyword>
<comment type="subcellular location">
    <subcellularLocation>
        <location evidence="1">Cell membrane</location>
        <topology evidence="1">Multi-pass membrane protein</topology>
    </subcellularLocation>
</comment>
<evidence type="ECO:0000256" key="4">
    <source>
        <dbReference type="ARBA" id="ARBA00022692"/>
    </source>
</evidence>
<evidence type="ECO:0000256" key="3">
    <source>
        <dbReference type="ARBA" id="ARBA00022679"/>
    </source>
</evidence>
<dbReference type="GO" id="GO:0071555">
    <property type="term" value="P:cell wall organization"/>
    <property type="evidence" value="ECO:0007669"/>
    <property type="project" value="TreeGrafter"/>
</dbReference>
<feature type="transmembrane region" description="Helical" evidence="8">
    <location>
        <begin position="107"/>
        <end position="126"/>
    </location>
</feature>
<dbReference type="EMBL" id="PGTX01000002">
    <property type="protein sequence ID" value="PJI79918.1"/>
    <property type="molecule type" value="Genomic_DNA"/>
</dbReference>
<comment type="cofactor">
    <cofactor evidence="7">
        <name>Mg(2+)</name>
        <dbReference type="ChEBI" id="CHEBI:18420"/>
    </cofactor>
</comment>
<dbReference type="GO" id="GO:0016780">
    <property type="term" value="F:phosphotransferase activity, for other substituted phosphate groups"/>
    <property type="evidence" value="ECO:0007669"/>
    <property type="project" value="InterPro"/>
</dbReference>
<dbReference type="GO" id="GO:0044038">
    <property type="term" value="P:cell wall macromolecule biosynthetic process"/>
    <property type="evidence" value="ECO:0007669"/>
    <property type="project" value="TreeGrafter"/>
</dbReference>
<keyword evidence="6 8" id="KW-0472">Membrane</keyword>
<keyword evidence="7" id="KW-0460">Magnesium</keyword>
<dbReference type="GO" id="GO:0046872">
    <property type="term" value="F:metal ion binding"/>
    <property type="evidence" value="ECO:0007669"/>
    <property type="project" value="UniProtKB-KW"/>
</dbReference>
<evidence type="ECO:0000256" key="1">
    <source>
        <dbReference type="ARBA" id="ARBA00004651"/>
    </source>
</evidence>
<dbReference type="InterPro" id="IPR000715">
    <property type="entry name" value="Glycosyl_transferase_4"/>
</dbReference>
<evidence type="ECO:0000313" key="9">
    <source>
        <dbReference type="EMBL" id="PJI79918.1"/>
    </source>
</evidence>
<proteinExistence type="predicted"/>
<dbReference type="PANTHER" id="PTHR22926:SF3">
    <property type="entry name" value="UNDECAPRENYL-PHOSPHATE ALPHA-N-ACETYLGLUCOSAMINYL 1-PHOSPHATE TRANSFERASE"/>
    <property type="match status" value="1"/>
</dbReference>
<keyword evidence="4 8" id="KW-0812">Transmembrane</keyword>
<keyword evidence="2" id="KW-1003">Cell membrane</keyword>
<evidence type="ECO:0000256" key="7">
    <source>
        <dbReference type="PIRSR" id="PIRSR600715-1"/>
    </source>
</evidence>
<protein>
    <submittedName>
        <fullName evidence="9">UDP-N-acetylmuramyl pentapeptide phosphotransferase/UDP-N-acetylglucosamine-1-phosphate transferase</fullName>
    </submittedName>
</protein>
<feature type="transmembrane region" description="Helical" evidence="8">
    <location>
        <begin position="245"/>
        <end position="265"/>
    </location>
</feature>
<keyword evidence="3 9" id="KW-0808">Transferase</keyword>
<dbReference type="Pfam" id="PF00953">
    <property type="entry name" value="Glycos_transf_4"/>
    <property type="match status" value="1"/>
</dbReference>
<dbReference type="RefSeq" id="WP_100379262.1">
    <property type="nucleotide sequence ID" value="NZ_CBCSBW010000002.1"/>
</dbReference>
<organism evidence="9 10">
    <name type="scientific">Polynucleobacter brandtiae</name>
    <dbReference type="NCBI Taxonomy" id="1938816"/>
    <lineage>
        <taxon>Bacteria</taxon>
        <taxon>Pseudomonadati</taxon>
        <taxon>Pseudomonadota</taxon>
        <taxon>Betaproteobacteria</taxon>
        <taxon>Burkholderiales</taxon>
        <taxon>Burkholderiaceae</taxon>
        <taxon>Polynucleobacter</taxon>
    </lineage>
</organism>
<evidence type="ECO:0000256" key="6">
    <source>
        <dbReference type="ARBA" id="ARBA00023136"/>
    </source>
</evidence>
<reference evidence="9 10" key="1">
    <citation type="submission" date="2017-11" db="EMBL/GenBank/DDBJ databases">
        <title>Genomic Encyclopedia of Type Strains, Phase III (KMG-III): the genomes of soil and plant-associated and newly described type strains.</title>
        <authorList>
            <person name="Whitman W."/>
        </authorList>
    </citation>
    <scope>NUCLEOTIDE SEQUENCE [LARGE SCALE GENOMIC DNA]</scope>
    <source>
        <strain evidence="9 10">UB-Domo-W1</strain>
    </source>
</reference>
<feature type="transmembrane region" description="Helical" evidence="8">
    <location>
        <begin position="310"/>
        <end position="328"/>
    </location>
</feature>
<dbReference type="GO" id="GO:0005886">
    <property type="term" value="C:plasma membrane"/>
    <property type="evidence" value="ECO:0007669"/>
    <property type="project" value="UniProtKB-SubCell"/>
</dbReference>
<sequence length="365" mass="40787">MISLLTAFFASFIATLLVIRFKNLHQHISGDSDLSGPQKFHLVSVPRIGGISIALGIFIAITLRAYSASTEVNPVISLEIVLFICAIPVFTIGLAEDLTKKISVRMRLLFTAFGALLVTQLLNALITHLDIPVVDYLLSFSVVSTLFTIFAITGLANAYNIIDGFNGLSSMVAMITLIALGYMGHTLADITIMTLSFMMASAILGFFIWNYPRGLIFLGDGGAYLIGFWIAAISVLLIARHPNISPWFALLINAYPIFETLFTIYRRKMHQGKSPGQPDGIHFHTLIFRRILNPSHIATRRDWFDANAKTSPYLWTLTGLAIVPAILWWQSTPILVACCVLFAVTYIWLYRQIVCFRTPKWMRLY</sequence>
<evidence type="ECO:0000256" key="5">
    <source>
        <dbReference type="ARBA" id="ARBA00022989"/>
    </source>
</evidence>
<feature type="transmembrane region" description="Helical" evidence="8">
    <location>
        <begin position="75"/>
        <end position="95"/>
    </location>
</feature>
<dbReference type="CDD" id="cd06912">
    <property type="entry name" value="GT_MraY_like"/>
    <property type="match status" value="1"/>
</dbReference>